<dbReference type="KEGG" id="jcu:105646611"/>
<feature type="coiled-coil region" evidence="8">
    <location>
        <begin position="134"/>
        <end position="161"/>
    </location>
</feature>
<dbReference type="GO" id="GO:0072583">
    <property type="term" value="P:clathrin-dependent endocytosis"/>
    <property type="evidence" value="ECO:0007669"/>
    <property type="project" value="TreeGrafter"/>
</dbReference>
<keyword evidence="5 7" id="KW-0168">Coated pit</keyword>
<feature type="compositionally biased region" description="Basic and acidic residues" evidence="9">
    <location>
        <begin position="215"/>
        <end position="226"/>
    </location>
</feature>
<comment type="similarity">
    <text evidence="3 7">Belongs to the clathrin light chain family.</text>
</comment>
<evidence type="ECO:0000256" key="5">
    <source>
        <dbReference type="ARBA" id="ARBA00023176"/>
    </source>
</evidence>
<evidence type="ECO:0000256" key="6">
    <source>
        <dbReference type="ARBA" id="ARBA00023329"/>
    </source>
</evidence>
<dbReference type="Pfam" id="PF01086">
    <property type="entry name" value="Clathrin_lg_ch"/>
    <property type="match status" value="1"/>
</dbReference>
<reference evidence="10 11" key="1">
    <citation type="journal article" date="2014" name="PLoS ONE">
        <title>Global Analysis of Gene Expression Profiles in Physic Nut (Jatropha curcas L.) Seedlings Exposed to Salt Stress.</title>
        <authorList>
            <person name="Zhang L."/>
            <person name="Zhang C."/>
            <person name="Wu P."/>
            <person name="Chen Y."/>
            <person name="Li M."/>
            <person name="Jiang H."/>
            <person name="Wu G."/>
        </authorList>
    </citation>
    <scope>NUCLEOTIDE SEQUENCE [LARGE SCALE GENOMIC DNA]</scope>
    <source>
        <strain evidence="11">cv. GZQX0401</strain>
        <tissue evidence="10">Young leaves</tissue>
    </source>
</reference>
<feature type="region of interest" description="Disordered" evidence="9">
    <location>
        <begin position="215"/>
        <end position="309"/>
    </location>
</feature>
<keyword evidence="4 7" id="KW-0472">Membrane</keyword>
<evidence type="ECO:0000256" key="2">
    <source>
        <dbReference type="ARBA" id="ARBA00004180"/>
    </source>
</evidence>
<sequence length="309" mass="34137">MSSFAGSFGDESRLTGSTSPFDDDGYIGYEPRLNSQRFESYSKFDTDSVKDSAVESSPIFTSHAYTGGDDMYSSHPVRESPPSIYSGGAGGGFSIAFSPEQNGGQGFNGPILPPPAGMQAEEGFALREWHRLNAIRLEEKEKEEKQMLQQIIEEAEEYKREFYRKRQLTIEKNKASNREKEELFLANREKFHAEAEKNYWKAIAELIPHEVPAMEKRGKKDQENKKPSIVVIEGPKPGKPTDLSRMRQILLKLKHNPPPHMKPKPPPPPAELKKDAKDASPAPTATPNVASAKATTTAAPAIPVSIAAA</sequence>
<feature type="compositionally biased region" description="Low complexity" evidence="9">
    <location>
        <begin position="289"/>
        <end position="309"/>
    </location>
</feature>
<gene>
    <name evidence="10" type="ORF">JCGZ_25030</name>
</gene>
<keyword evidence="11" id="KW-1185">Reference proteome</keyword>
<keyword evidence="6 7" id="KW-0968">Cytoplasmic vesicle</keyword>
<dbReference type="EMBL" id="KK915111">
    <property type="protein sequence ID" value="KDP24466.1"/>
    <property type="molecule type" value="Genomic_DNA"/>
</dbReference>
<evidence type="ECO:0000256" key="1">
    <source>
        <dbReference type="ARBA" id="ARBA00003913"/>
    </source>
</evidence>
<evidence type="ECO:0000256" key="4">
    <source>
        <dbReference type="ARBA" id="ARBA00023136"/>
    </source>
</evidence>
<evidence type="ECO:0000313" key="10">
    <source>
        <dbReference type="EMBL" id="KDP24466.1"/>
    </source>
</evidence>
<feature type="compositionally biased region" description="Basic residues" evidence="9">
    <location>
        <begin position="252"/>
        <end position="263"/>
    </location>
</feature>
<accession>A0A067JKF0</accession>
<keyword evidence="8" id="KW-0175">Coiled coil</keyword>
<dbReference type="PANTHER" id="PTHR10639">
    <property type="entry name" value="CLATHRIN LIGHT CHAIN"/>
    <property type="match status" value="1"/>
</dbReference>
<evidence type="ECO:0000256" key="9">
    <source>
        <dbReference type="SAM" id="MobiDB-lite"/>
    </source>
</evidence>
<dbReference type="GO" id="GO:0030132">
    <property type="term" value="C:clathrin coat of coated pit"/>
    <property type="evidence" value="ECO:0007669"/>
    <property type="project" value="InterPro"/>
</dbReference>
<dbReference type="AlphaFoldDB" id="A0A067JKF0"/>
<dbReference type="GO" id="GO:0006886">
    <property type="term" value="P:intracellular protein transport"/>
    <property type="evidence" value="ECO:0007669"/>
    <property type="project" value="InterPro"/>
</dbReference>
<comment type="subcellular location">
    <subcellularLocation>
        <location evidence="2 7">Cytoplasmic vesicle membrane</location>
        <topology evidence="2 7">Peripheral membrane protein</topology>
        <orientation evidence="2 7">Cytoplasmic side</orientation>
    </subcellularLocation>
    <subcellularLocation>
        <location evidence="7">Membrane</location>
        <location evidence="7">Coated pit</location>
        <topology evidence="7">Peripheral membrane protein</topology>
        <orientation evidence="7">Cytoplasmic side</orientation>
    </subcellularLocation>
    <text evidence="7">Cytoplasmic face of coated pits and vesicles.</text>
</comment>
<organism evidence="10 11">
    <name type="scientific">Jatropha curcas</name>
    <name type="common">Barbados nut</name>
    <dbReference type="NCBI Taxonomy" id="180498"/>
    <lineage>
        <taxon>Eukaryota</taxon>
        <taxon>Viridiplantae</taxon>
        <taxon>Streptophyta</taxon>
        <taxon>Embryophyta</taxon>
        <taxon>Tracheophyta</taxon>
        <taxon>Spermatophyta</taxon>
        <taxon>Magnoliopsida</taxon>
        <taxon>eudicotyledons</taxon>
        <taxon>Gunneridae</taxon>
        <taxon>Pentapetalae</taxon>
        <taxon>rosids</taxon>
        <taxon>fabids</taxon>
        <taxon>Malpighiales</taxon>
        <taxon>Euphorbiaceae</taxon>
        <taxon>Crotonoideae</taxon>
        <taxon>Jatropheae</taxon>
        <taxon>Jatropha</taxon>
    </lineage>
</organism>
<dbReference type="GO" id="GO:0032050">
    <property type="term" value="F:clathrin heavy chain binding"/>
    <property type="evidence" value="ECO:0007669"/>
    <property type="project" value="TreeGrafter"/>
</dbReference>
<evidence type="ECO:0000256" key="3">
    <source>
        <dbReference type="ARBA" id="ARBA00005263"/>
    </source>
</evidence>
<dbReference type="PANTHER" id="PTHR10639:SF40">
    <property type="entry name" value="CLATHRIN LIGHT CHAIN"/>
    <property type="match status" value="1"/>
</dbReference>
<dbReference type="STRING" id="180498.A0A067JKF0"/>
<name>A0A067JKF0_JATCU</name>
<comment type="function">
    <text evidence="1 7">Clathrin is the major protein of the polyhedral coat of coated pits and vesicles.</text>
</comment>
<evidence type="ECO:0000256" key="7">
    <source>
        <dbReference type="RuleBase" id="RU363137"/>
    </source>
</evidence>
<dbReference type="GO" id="GO:0005198">
    <property type="term" value="F:structural molecule activity"/>
    <property type="evidence" value="ECO:0007669"/>
    <property type="project" value="InterPro"/>
</dbReference>
<protein>
    <recommendedName>
        <fullName evidence="7">Clathrin light chain</fullName>
    </recommendedName>
</protein>
<evidence type="ECO:0000256" key="8">
    <source>
        <dbReference type="SAM" id="Coils"/>
    </source>
</evidence>
<evidence type="ECO:0000313" key="11">
    <source>
        <dbReference type="Proteomes" id="UP000027138"/>
    </source>
</evidence>
<dbReference type="InterPro" id="IPR000996">
    <property type="entry name" value="Clathrin_L-chain"/>
</dbReference>
<dbReference type="Proteomes" id="UP000027138">
    <property type="component" value="Unassembled WGS sequence"/>
</dbReference>
<dbReference type="OrthoDB" id="782264at2759"/>
<dbReference type="GO" id="GO:0030130">
    <property type="term" value="C:clathrin coat of trans-Golgi network vesicle"/>
    <property type="evidence" value="ECO:0007669"/>
    <property type="project" value="InterPro"/>
</dbReference>
<proteinExistence type="inferred from homology"/>
<feature type="region of interest" description="Disordered" evidence="9">
    <location>
        <begin position="1"/>
        <end position="30"/>
    </location>
</feature>